<evidence type="ECO:0000256" key="2">
    <source>
        <dbReference type="ARBA" id="ARBA00022475"/>
    </source>
</evidence>
<evidence type="ECO:0000313" key="8">
    <source>
        <dbReference type="EMBL" id="GFT40473.1"/>
    </source>
</evidence>
<evidence type="ECO:0000256" key="4">
    <source>
        <dbReference type="ARBA" id="ARBA00022989"/>
    </source>
</evidence>
<keyword evidence="5 6" id="KW-0472">Membrane</keyword>
<feature type="transmembrane region" description="Helical" evidence="6">
    <location>
        <begin position="112"/>
        <end position="137"/>
    </location>
</feature>
<comment type="caution">
    <text evidence="8">The sequence shown here is derived from an EMBL/GenBank/DDBJ whole genome shotgun (WGS) entry which is preliminary data.</text>
</comment>
<dbReference type="GO" id="GO:0003676">
    <property type="term" value="F:nucleic acid binding"/>
    <property type="evidence" value="ECO:0007669"/>
    <property type="project" value="InterPro"/>
</dbReference>
<dbReference type="PROSITE" id="PS50994">
    <property type="entry name" value="INTEGRASE"/>
    <property type="match status" value="1"/>
</dbReference>
<accession>A0A8X6NXH8</accession>
<dbReference type="InterPro" id="IPR013604">
    <property type="entry name" value="7TM_chemorcpt"/>
</dbReference>
<feature type="transmembrane region" description="Helical" evidence="6">
    <location>
        <begin position="217"/>
        <end position="239"/>
    </location>
</feature>
<dbReference type="GO" id="GO:0005886">
    <property type="term" value="C:plasma membrane"/>
    <property type="evidence" value="ECO:0007669"/>
    <property type="project" value="UniProtKB-SubCell"/>
</dbReference>
<name>A0A8X6NXH8_NEPPI</name>
<dbReference type="InterPro" id="IPR036397">
    <property type="entry name" value="RNaseH_sf"/>
</dbReference>
<dbReference type="Gene3D" id="3.30.420.10">
    <property type="entry name" value="Ribonuclease H-like superfamily/Ribonuclease H"/>
    <property type="match status" value="1"/>
</dbReference>
<keyword evidence="4 6" id="KW-1133">Transmembrane helix</keyword>
<evidence type="ECO:0000256" key="3">
    <source>
        <dbReference type="ARBA" id="ARBA00022692"/>
    </source>
</evidence>
<feature type="domain" description="Integrase catalytic" evidence="7">
    <location>
        <begin position="280"/>
        <end position="413"/>
    </location>
</feature>
<dbReference type="AlphaFoldDB" id="A0A8X6NXH8"/>
<reference evidence="8" key="1">
    <citation type="submission" date="2020-08" db="EMBL/GenBank/DDBJ databases">
        <title>Multicomponent nature underlies the extraordinary mechanical properties of spider dragline silk.</title>
        <authorList>
            <person name="Kono N."/>
            <person name="Nakamura H."/>
            <person name="Mori M."/>
            <person name="Yoshida Y."/>
            <person name="Ohtoshi R."/>
            <person name="Malay A.D."/>
            <person name="Moran D.A.P."/>
            <person name="Tomita M."/>
            <person name="Numata K."/>
            <person name="Arakawa K."/>
        </authorList>
    </citation>
    <scope>NUCLEOTIDE SEQUENCE</scope>
</reference>
<feature type="transmembrane region" description="Helical" evidence="6">
    <location>
        <begin position="65"/>
        <end position="87"/>
    </location>
</feature>
<proteinExistence type="predicted"/>
<dbReference type="OrthoDB" id="6428803at2759"/>
<dbReference type="GO" id="GO:0015074">
    <property type="term" value="P:DNA integration"/>
    <property type="evidence" value="ECO:0007669"/>
    <property type="project" value="InterPro"/>
</dbReference>
<keyword evidence="3 6" id="KW-0812">Transmembrane</keyword>
<comment type="subcellular location">
    <subcellularLocation>
        <location evidence="1">Cell membrane</location>
        <topology evidence="1">Multi-pass membrane protein</topology>
    </subcellularLocation>
</comment>
<evidence type="ECO:0000256" key="5">
    <source>
        <dbReference type="ARBA" id="ARBA00023136"/>
    </source>
</evidence>
<evidence type="ECO:0000256" key="1">
    <source>
        <dbReference type="ARBA" id="ARBA00004651"/>
    </source>
</evidence>
<protein>
    <recommendedName>
        <fullName evidence="7">Integrase catalytic domain-containing protein</fullName>
    </recommendedName>
</protein>
<evidence type="ECO:0000259" key="7">
    <source>
        <dbReference type="PROSITE" id="PS50994"/>
    </source>
</evidence>
<keyword evidence="2" id="KW-1003">Cell membrane</keyword>
<dbReference type="SUPFAM" id="SSF53098">
    <property type="entry name" value="Ribonuclease H-like"/>
    <property type="match status" value="1"/>
</dbReference>
<dbReference type="InterPro" id="IPR001584">
    <property type="entry name" value="Integrase_cat-core"/>
</dbReference>
<organism evidence="8 9">
    <name type="scientific">Nephila pilipes</name>
    <name type="common">Giant wood spider</name>
    <name type="synonym">Nephila maculata</name>
    <dbReference type="NCBI Taxonomy" id="299642"/>
    <lineage>
        <taxon>Eukaryota</taxon>
        <taxon>Metazoa</taxon>
        <taxon>Ecdysozoa</taxon>
        <taxon>Arthropoda</taxon>
        <taxon>Chelicerata</taxon>
        <taxon>Arachnida</taxon>
        <taxon>Araneae</taxon>
        <taxon>Araneomorphae</taxon>
        <taxon>Entelegynae</taxon>
        <taxon>Araneoidea</taxon>
        <taxon>Nephilidae</taxon>
        <taxon>Nephila</taxon>
    </lineage>
</organism>
<dbReference type="PANTHER" id="PTHR38681:SF1">
    <property type="entry name" value="RETROVIRUS-RELATED POL POLYPROTEIN FROM TRANSPOSON 412-LIKE PROTEIN"/>
    <property type="match status" value="1"/>
</dbReference>
<dbReference type="InterPro" id="IPR012337">
    <property type="entry name" value="RNaseH-like_sf"/>
</dbReference>
<dbReference type="Proteomes" id="UP000887013">
    <property type="component" value="Unassembled WGS sequence"/>
</dbReference>
<gene>
    <name evidence="8" type="primary">AVEN_52449_1</name>
    <name evidence="8" type="ORF">NPIL_596462</name>
</gene>
<feature type="transmembrane region" description="Helical" evidence="6">
    <location>
        <begin position="188"/>
        <end position="211"/>
    </location>
</feature>
<dbReference type="EMBL" id="BMAW01014786">
    <property type="protein sequence ID" value="GFT40473.1"/>
    <property type="molecule type" value="Genomic_DNA"/>
</dbReference>
<dbReference type="PANTHER" id="PTHR38681">
    <property type="entry name" value="RETROVIRUS-RELATED POL POLYPROTEIN FROM TRANSPOSON 412-LIKE PROTEIN-RELATED"/>
    <property type="match status" value="1"/>
</dbReference>
<evidence type="ECO:0000313" key="9">
    <source>
        <dbReference type="Proteomes" id="UP000887013"/>
    </source>
</evidence>
<dbReference type="GO" id="GO:0050909">
    <property type="term" value="P:sensory perception of taste"/>
    <property type="evidence" value="ECO:0007669"/>
    <property type="project" value="InterPro"/>
</dbReference>
<dbReference type="Pfam" id="PF08395">
    <property type="entry name" value="7tm_7"/>
    <property type="match status" value="1"/>
</dbReference>
<evidence type="ECO:0000256" key="6">
    <source>
        <dbReference type="SAM" id="Phobius"/>
    </source>
</evidence>
<sequence length="413" mass="46338">MIFIHQVVPSITVALSLYATNTCGFVLRFVLKSKSFEIRKTLNQLIKLSNTLNPNGIIGNKYVRIYLTLFFISVITLLVPMSIIFFYQEWEKYKRTFAFPFYIPPEFQETSLAVVLVSIMFSVISGGAVCGIAMLLCDSTYITTSNIIKSYRESLIKKLKTQHLSSFIYNDIKILKAIVSSVEAIDEALNACALLSYCIFVCLIFITISVALSKESIFRTEVVICFVAINFITSLNMFYMVTTSGSGVYEEGEKLKKIGFECAGEVFVLNEKDKSFLALFLLLDNIKSVNLKMTGGGMFVIERTIFLTMTNAVVTYGVILYQFSAIPVPDIQAVTVASTVCNGWISRFGKPSVVITYQGSQFESNLFTELAHLLEIKRKRTTADNPACNGFVERCHRTLKTIITCHDNMPNTQ</sequence>
<keyword evidence="9" id="KW-1185">Reference proteome</keyword>
<feature type="transmembrane region" description="Helical" evidence="6">
    <location>
        <begin position="6"/>
        <end position="31"/>
    </location>
</feature>